<sequence>MKQIKKIVAALDFSTYSQDILEHSLSLAKGISAQVIIVNVINRKSVDAARQAFNAEHPNSFLPDKYIGDDKERRKRMLGDLLAECGGKETDTKIIVRYGIPFEEILTALDEEDGDLLVIGQKGRTNLPEFLFGTTAEKLFRHSPVPVFSIRKE</sequence>
<dbReference type="PRINTS" id="PR01438">
    <property type="entry name" value="UNVRSLSTRESS"/>
</dbReference>
<feature type="domain" description="UspA" evidence="2">
    <location>
        <begin position="4"/>
        <end position="148"/>
    </location>
</feature>
<accession>C0QC62</accession>
<dbReference type="InterPro" id="IPR006015">
    <property type="entry name" value="Universal_stress_UspA"/>
</dbReference>
<dbReference type="InterPro" id="IPR006016">
    <property type="entry name" value="UspA"/>
</dbReference>
<dbReference type="PANTHER" id="PTHR46268">
    <property type="entry name" value="STRESS RESPONSE PROTEIN NHAX"/>
    <property type="match status" value="1"/>
</dbReference>
<dbReference type="AlphaFoldDB" id="C0QC62"/>
<dbReference type="KEGG" id="dat:HRM2_40210"/>
<dbReference type="Pfam" id="PF00582">
    <property type="entry name" value="Usp"/>
    <property type="match status" value="1"/>
</dbReference>
<evidence type="ECO:0000256" key="1">
    <source>
        <dbReference type="ARBA" id="ARBA00008791"/>
    </source>
</evidence>
<dbReference type="PANTHER" id="PTHR46268:SF6">
    <property type="entry name" value="UNIVERSAL STRESS PROTEIN UP12"/>
    <property type="match status" value="1"/>
</dbReference>
<proteinExistence type="inferred from homology"/>
<dbReference type="Proteomes" id="UP000000442">
    <property type="component" value="Chromosome"/>
</dbReference>
<evidence type="ECO:0000259" key="2">
    <source>
        <dbReference type="Pfam" id="PF00582"/>
    </source>
</evidence>
<name>C0QC62_DESAH</name>
<dbReference type="HOGENOM" id="CLU_049301_11_2_7"/>
<dbReference type="EMBL" id="CP001087">
    <property type="protein sequence ID" value="ACN17079.1"/>
    <property type="molecule type" value="Genomic_DNA"/>
</dbReference>
<comment type="similarity">
    <text evidence="1">Belongs to the universal stress protein A family.</text>
</comment>
<evidence type="ECO:0000313" key="3">
    <source>
        <dbReference type="EMBL" id="ACN17079.1"/>
    </source>
</evidence>
<dbReference type="SUPFAM" id="SSF52402">
    <property type="entry name" value="Adenine nucleotide alpha hydrolases-like"/>
    <property type="match status" value="1"/>
</dbReference>
<organism evidence="3 4">
    <name type="scientific">Desulforapulum autotrophicum (strain ATCC 43914 / DSM 3382 / VKM B-1955 / HRM2)</name>
    <name type="common">Desulfobacterium autotrophicum</name>
    <dbReference type="NCBI Taxonomy" id="177437"/>
    <lineage>
        <taxon>Bacteria</taxon>
        <taxon>Pseudomonadati</taxon>
        <taxon>Thermodesulfobacteriota</taxon>
        <taxon>Desulfobacteria</taxon>
        <taxon>Desulfobacterales</taxon>
        <taxon>Desulfobacteraceae</taxon>
        <taxon>Desulforapulum</taxon>
    </lineage>
</organism>
<evidence type="ECO:0000313" key="4">
    <source>
        <dbReference type="Proteomes" id="UP000000442"/>
    </source>
</evidence>
<reference evidence="3 4" key="1">
    <citation type="journal article" date="2009" name="Environ. Microbiol.">
        <title>Genome sequence of Desulfobacterium autotrophicum HRM2, a marine sulfate reducer oxidizing organic carbon completely to carbon dioxide.</title>
        <authorList>
            <person name="Strittmatter A.W."/>
            <person name="Liesegang H."/>
            <person name="Rabus R."/>
            <person name="Decker I."/>
            <person name="Amann J."/>
            <person name="Andres S."/>
            <person name="Henne A."/>
            <person name="Fricke W.F."/>
            <person name="Martinez-Arias R."/>
            <person name="Bartels D."/>
            <person name="Goesmann A."/>
            <person name="Krause L."/>
            <person name="Puehler A."/>
            <person name="Klenk H.P."/>
            <person name="Richter M."/>
            <person name="Schuler M."/>
            <person name="Gloeckner F.O."/>
            <person name="Meyerdierks A."/>
            <person name="Gottschalk G."/>
            <person name="Amann R."/>
        </authorList>
    </citation>
    <scope>NUCLEOTIDE SEQUENCE [LARGE SCALE GENOMIC DNA]</scope>
    <source>
        <strain evidence="4">ATCC 43914 / DSM 3382 / HRM2</strain>
    </source>
</reference>
<protein>
    <submittedName>
        <fullName evidence="3">UspA6</fullName>
    </submittedName>
</protein>
<dbReference type="OrthoDB" id="5431433at2"/>
<keyword evidence="4" id="KW-1185">Reference proteome</keyword>
<dbReference type="eggNOG" id="COG0589">
    <property type="taxonomic scope" value="Bacteria"/>
</dbReference>
<dbReference type="RefSeq" id="WP_015905813.1">
    <property type="nucleotide sequence ID" value="NC_012108.1"/>
</dbReference>
<dbReference type="CDD" id="cd00293">
    <property type="entry name" value="USP-like"/>
    <property type="match status" value="1"/>
</dbReference>
<dbReference type="InterPro" id="IPR014729">
    <property type="entry name" value="Rossmann-like_a/b/a_fold"/>
</dbReference>
<dbReference type="STRING" id="177437.HRM2_40210"/>
<dbReference type="Gene3D" id="3.40.50.620">
    <property type="entry name" value="HUPs"/>
    <property type="match status" value="1"/>
</dbReference>
<gene>
    <name evidence="3" type="primary">uspA6</name>
    <name evidence="3" type="ordered locus">HRM2_40210</name>
</gene>